<proteinExistence type="predicted"/>
<dbReference type="EMBL" id="HBFQ01021868">
    <property type="protein sequence ID" value="CAD8840963.1"/>
    <property type="molecule type" value="Transcribed_RNA"/>
</dbReference>
<dbReference type="Pfam" id="PF18143">
    <property type="entry name" value="HAD_SAK_2"/>
    <property type="match status" value="1"/>
</dbReference>
<organism evidence="1">
    <name type="scientific">Noctiluca scintillans</name>
    <name type="common">Sea sparkle</name>
    <name type="synonym">Red tide dinoflagellate</name>
    <dbReference type="NCBI Taxonomy" id="2966"/>
    <lineage>
        <taxon>Eukaryota</taxon>
        <taxon>Sar</taxon>
        <taxon>Alveolata</taxon>
        <taxon>Dinophyceae</taxon>
        <taxon>Noctilucales</taxon>
        <taxon>Noctilucaceae</taxon>
        <taxon>Noctiluca</taxon>
    </lineage>
</organism>
<reference evidence="1" key="1">
    <citation type="submission" date="2021-01" db="EMBL/GenBank/DDBJ databases">
        <authorList>
            <person name="Corre E."/>
            <person name="Pelletier E."/>
            <person name="Niang G."/>
            <person name="Scheremetjew M."/>
            <person name="Finn R."/>
            <person name="Kale V."/>
            <person name="Holt S."/>
            <person name="Cochrane G."/>
            <person name="Meng A."/>
            <person name="Brown T."/>
            <person name="Cohen L."/>
        </authorList>
    </citation>
    <scope>NUCLEOTIDE SEQUENCE</scope>
</reference>
<name>A0A7S1F303_NOCSC</name>
<accession>A0A7S1F303</accession>
<protein>
    <submittedName>
        <fullName evidence="1">Uncharacterized protein</fullName>
    </submittedName>
</protein>
<gene>
    <name evidence="1" type="ORF">NSCI0253_LOCUS15311</name>
</gene>
<sequence>MVQRSQAKMKGTKTLIFLDVDGVLNVSCKDPGRGALTLGVVNVRMAQQVRDRSHPKPGLDTAERVLAVNSCELCDGEEGTFSRFTSGESELCDKLVARLSWLIAATGDCQVVLSSTWRMPQHLRKVRCLEEEISRHIRRRFVLDERTELCADNSAVKRMTNIGNYLATQPFHRTHRSVRALILDDLGTTPFGDWSLDGEVVTCPGVAEAYLAKRGALAKEDVCFVHTYKQFTTSAGLQVQMGTGLTGPHMWSAAAFLGVVWNDPSTRETTIARSELPSVKRTCAHKSFARKWAARFLMA</sequence>
<evidence type="ECO:0000313" key="1">
    <source>
        <dbReference type="EMBL" id="CAD8840963.1"/>
    </source>
</evidence>
<dbReference type="AlphaFoldDB" id="A0A7S1F303"/>